<sequence>MPVPCPLRWPTRHFTRFFPYLSTFSLLAADTDYQLMEEPNAFLKQSSSRPYNGASLYCTLSITEPANGRAYLLIYASAGIGKSEGRNERKNEETNGPARVLTGSDSQLPQPRPTL</sequence>
<keyword evidence="3" id="KW-1185">Reference proteome</keyword>
<feature type="compositionally biased region" description="Basic and acidic residues" evidence="1">
    <location>
        <begin position="83"/>
        <end position="93"/>
    </location>
</feature>
<protein>
    <submittedName>
        <fullName evidence="2">Uncharacterized protein</fullName>
    </submittedName>
</protein>
<reference evidence="2 3" key="1">
    <citation type="journal article" date="2023" name="Sci. Data">
        <title>Genome assembly of the Korean intertidal mud-creeper Batillaria attramentaria.</title>
        <authorList>
            <person name="Patra A.K."/>
            <person name="Ho P.T."/>
            <person name="Jun S."/>
            <person name="Lee S.J."/>
            <person name="Kim Y."/>
            <person name="Won Y.J."/>
        </authorList>
    </citation>
    <scope>NUCLEOTIDE SEQUENCE [LARGE SCALE GENOMIC DNA]</scope>
    <source>
        <strain evidence="2">Wonlab-2016</strain>
    </source>
</reference>
<proteinExistence type="predicted"/>
<dbReference type="Proteomes" id="UP001519460">
    <property type="component" value="Unassembled WGS sequence"/>
</dbReference>
<evidence type="ECO:0000313" key="2">
    <source>
        <dbReference type="EMBL" id="KAK7468174.1"/>
    </source>
</evidence>
<comment type="caution">
    <text evidence="2">The sequence shown here is derived from an EMBL/GenBank/DDBJ whole genome shotgun (WGS) entry which is preliminary data.</text>
</comment>
<organism evidence="2 3">
    <name type="scientific">Batillaria attramentaria</name>
    <dbReference type="NCBI Taxonomy" id="370345"/>
    <lineage>
        <taxon>Eukaryota</taxon>
        <taxon>Metazoa</taxon>
        <taxon>Spiralia</taxon>
        <taxon>Lophotrochozoa</taxon>
        <taxon>Mollusca</taxon>
        <taxon>Gastropoda</taxon>
        <taxon>Caenogastropoda</taxon>
        <taxon>Sorbeoconcha</taxon>
        <taxon>Cerithioidea</taxon>
        <taxon>Batillariidae</taxon>
        <taxon>Batillaria</taxon>
    </lineage>
</organism>
<gene>
    <name evidence="2" type="ORF">BaRGS_00036587</name>
</gene>
<dbReference type="AlphaFoldDB" id="A0ABD0JB97"/>
<evidence type="ECO:0000313" key="3">
    <source>
        <dbReference type="Proteomes" id="UP001519460"/>
    </source>
</evidence>
<accession>A0ABD0JB97</accession>
<name>A0ABD0JB97_9CAEN</name>
<dbReference type="EMBL" id="JACVVK020000520">
    <property type="protein sequence ID" value="KAK7468174.1"/>
    <property type="molecule type" value="Genomic_DNA"/>
</dbReference>
<evidence type="ECO:0000256" key="1">
    <source>
        <dbReference type="SAM" id="MobiDB-lite"/>
    </source>
</evidence>
<feature type="region of interest" description="Disordered" evidence="1">
    <location>
        <begin position="83"/>
        <end position="115"/>
    </location>
</feature>